<evidence type="ECO:0000259" key="1">
    <source>
        <dbReference type="Pfam" id="PF14020"/>
    </source>
</evidence>
<dbReference type="AlphaFoldDB" id="A0A5M8FFS8"/>
<keyword evidence="4" id="KW-1185">Reference proteome</keyword>
<evidence type="ECO:0000313" key="4">
    <source>
        <dbReference type="Proteomes" id="UP000322981"/>
    </source>
</evidence>
<dbReference type="InterPro" id="IPR025330">
    <property type="entry name" value="DUF4236"/>
</dbReference>
<protein>
    <submittedName>
        <fullName evidence="3">DUF4236 domain-containing protein</fullName>
    </submittedName>
</protein>
<dbReference type="EMBL" id="VWXX01000043">
    <property type="protein sequence ID" value="KAA6182596.1"/>
    <property type="molecule type" value="Genomic_DNA"/>
</dbReference>
<dbReference type="SUPFAM" id="SSF48452">
    <property type="entry name" value="TPR-like"/>
    <property type="match status" value="1"/>
</dbReference>
<evidence type="ECO:0000259" key="2">
    <source>
        <dbReference type="Pfam" id="PF21545"/>
    </source>
</evidence>
<feature type="domain" description="DUF4236" evidence="1">
    <location>
        <begin position="3"/>
        <end position="56"/>
    </location>
</feature>
<sequence length="339" mass="37177">MGFRFWRRVTLAPGVSLNLSKSGASLSLVPRGAKYTIGPRGNRVTVGLPGTGLYYTVQEPRRRGGSKAASSQPVPAKDRLTLGFFQRLVTPPEEAAFVDGLRTLHAGDEAWALAQLEAATDLPDAAWTAGMLRLKRRELDEAHRHLHTALRGVDRLGALYAKYGVSADIELPVTAEVRAHIGPRERGTRLALAELHQLRDQPLLAELHLREVLAQVPDDVVVKAALAELLLAVEPLPDADAIVRLAAGVENDSAVHAALLLYKGRALMALGMVEQAVQTFTAAYRRKQGRPPALLRQIRYDRALAYRALGRHRDSRRELQAIYAEDPEFEDVAALLGLR</sequence>
<dbReference type="InterPro" id="IPR011990">
    <property type="entry name" value="TPR-like_helical_dom_sf"/>
</dbReference>
<dbReference type="OrthoDB" id="983149at2"/>
<dbReference type="Gene3D" id="1.25.40.10">
    <property type="entry name" value="Tetratricopeptide repeat domain"/>
    <property type="match status" value="1"/>
</dbReference>
<organism evidence="3 4">
    <name type="scientific">Thiohalocapsa marina</name>
    <dbReference type="NCBI Taxonomy" id="424902"/>
    <lineage>
        <taxon>Bacteria</taxon>
        <taxon>Pseudomonadati</taxon>
        <taxon>Pseudomonadota</taxon>
        <taxon>Gammaproteobacteria</taxon>
        <taxon>Chromatiales</taxon>
        <taxon>Chromatiaceae</taxon>
        <taxon>Thiohalocapsa</taxon>
    </lineage>
</organism>
<evidence type="ECO:0000313" key="3">
    <source>
        <dbReference type="EMBL" id="KAA6182596.1"/>
    </source>
</evidence>
<feature type="domain" description="ESX-1 secretion system protein EccA1-like N-terminal" evidence="2">
    <location>
        <begin position="248"/>
        <end position="335"/>
    </location>
</feature>
<dbReference type="InterPro" id="IPR049078">
    <property type="entry name" value="T7SS_EccA1-like_N"/>
</dbReference>
<dbReference type="Pfam" id="PF21545">
    <property type="entry name" value="T7SS_EccA1_N"/>
    <property type="match status" value="1"/>
</dbReference>
<name>A0A5M8FFS8_9GAMM</name>
<comment type="caution">
    <text evidence="3">The sequence shown here is derived from an EMBL/GenBank/DDBJ whole genome shotgun (WGS) entry which is preliminary data.</text>
</comment>
<dbReference type="Pfam" id="PF14020">
    <property type="entry name" value="DUF4236"/>
    <property type="match status" value="1"/>
</dbReference>
<dbReference type="Proteomes" id="UP000322981">
    <property type="component" value="Unassembled WGS sequence"/>
</dbReference>
<gene>
    <name evidence="3" type="ORF">F2Q65_17625</name>
</gene>
<reference evidence="3 4" key="1">
    <citation type="submission" date="2019-09" db="EMBL/GenBank/DDBJ databases">
        <title>Whole-genome sequence of the purple sulfur bacterium Thiohalocapsa marina DSM 19078.</title>
        <authorList>
            <person name="Kyndt J.A."/>
            <person name="Meyer T.E."/>
        </authorList>
    </citation>
    <scope>NUCLEOTIDE SEQUENCE [LARGE SCALE GENOMIC DNA]</scope>
    <source>
        <strain evidence="3 4">DSM 19078</strain>
    </source>
</reference>
<accession>A0A5M8FFS8</accession>
<proteinExistence type="predicted"/>